<keyword evidence="1" id="KW-1133">Transmembrane helix</keyword>
<evidence type="ECO:0000256" key="1">
    <source>
        <dbReference type="SAM" id="Phobius"/>
    </source>
</evidence>
<feature type="transmembrane region" description="Helical" evidence="1">
    <location>
        <begin position="174"/>
        <end position="196"/>
    </location>
</feature>
<feature type="transmembrane region" description="Helical" evidence="1">
    <location>
        <begin position="12"/>
        <end position="34"/>
    </location>
</feature>
<keyword evidence="1" id="KW-0812">Transmembrane</keyword>
<gene>
    <name evidence="2" type="ORF">UFOPK4410_00343</name>
</gene>
<protein>
    <submittedName>
        <fullName evidence="2">Unannotated protein</fullName>
    </submittedName>
</protein>
<reference evidence="2" key="1">
    <citation type="submission" date="2020-05" db="EMBL/GenBank/DDBJ databases">
        <authorList>
            <person name="Chiriac C."/>
            <person name="Salcher M."/>
            <person name="Ghai R."/>
            <person name="Kavagutti S V."/>
        </authorList>
    </citation>
    <scope>NUCLEOTIDE SEQUENCE</scope>
</reference>
<name>A0A6J7VSQ5_9ZZZZ</name>
<proteinExistence type="predicted"/>
<evidence type="ECO:0000313" key="2">
    <source>
        <dbReference type="EMBL" id="CAB5107577.1"/>
    </source>
</evidence>
<dbReference type="AlphaFoldDB" id="A0A6J7VSQ5"/>
<feature type="transmembrane region" description="Helical" evidence="1">
    <location>
        <begin position="249"/>
        <end position="276"/>
    </location>
</feature>
<organism evidence="2">
    <name type="scientific">freshwater metagenome</name>
    <dbReference type="NCBI Taxonomy" id="449393"/>
    <lineage>
        <taxon>unclassified sequences</taxon>
        <taxon>metagenomes</taxon>
        <taxon>ecological metagenomes</taxon>
    </lineage>
</organism>
<sequence length="286" mass="31010">MSLLLKAKRGGAIPSAIFFTIFFTLLSIVGSAYLSIGVGNPVNKVIDGLLSSTSFKEGAGDYFVSKTLETAKGDERKLLIEKAPQISAAVTVILSNSDFKKEIESISDIAYNYYINGAKERQSIDVKPILQLALPIFESVDPQFSKLSKELNKIKPIKLKPRTTGPDVAQIKSYFTLGFWLLLNLSLVSLFLYLLFAHSFRSAFRVPGIIVVSVGVFLVIINSVATVTIKSQADSVTEALAREAIPIAAHALISPLMTTGLAELFLGLALIVLSFLKRSPDPVVKS</sequence>
<keyword evidence="1" id="KW-0472">Membrane</keyword>
<accession>A0A6J7VSQ5</accession>
<dbReference type="EMBL" id="CAFBRV010000018">
    <property type="protein sequence ID" value="CAB5107577.1"/>
    <property type="molecule type" value="Genomic_DNA"/>
</dbReference>
<feature type="transmembrane region" description="Helical" evidence="1">
    <location>
        <begin position="208"/>
        <end position="229"/>
    </location>
</feature>